<feature type="compositionally biased region" description="Polar residues" evidence="1">
    <location>
        <begin position="33"/>
        <end position="57"/>
    </location>
</feature>
<dbReference type="Proteomes" id="UP000577346">
    <property type="component" value="Unassembled WGS sequence"/>
</dbReference>
<accession>A0A7W2LZT5</accession>
<gene>
    <name evidence="2" type="ORF">H4C15_21745</name>
</gene>
<proteinExistence type="predicted"/>
<feature type="region of interest" description="Disordered" evidence="1">
    <location>
        <begin position="1"/>
        <end position="64"/>
    </location>
</feature>
<dbReference type="EMBL" id="JACGDA010000058">
    <property type="protein sequence ID" value="MBA6150094.1"/>
    <property type="molecule type" value="Genomic_DNA"/>
</dbReference>
<organism evidence="2 3">
    <name type="scientific">Pseudomonas juntendi</name>
    <dbReference type="NCBI Taxonomy" id="2666183"/>
    <lineage>
        <taxon>Bacteria</taxon>
        <taxon>Pseudomonadati</taxon>
        <taxon>Pseudomonadota</taxon>
        <taxon>Gammaproteobacteria</taxon>
        <taxon>Pseudomonadales</taxon>
        <taxon>Pseudomonadaceae</taxon>
        <taxon>Pseudomonas</taxon>
    </lineage>
</organism>
<dbReference type="RefSeq" id="WP_182337139.1">
    <property type="nucleotide sequence ID" value="NZ_JACGDA010000058.1"/>
</dbReference>
<comment type="caution">
    <text evidence="2">The sequence shown here is derived from an EMBL/GenBank/DDBJ whole genome shotgun (WGS) entry which is preliminary data.</text>
</comment>
<evidence type="ECO:0000313" key="3">
    <source>
        <dbReference type="Proteomes" id="UP000577346"/>
    </source>
</evidence>
<evidence type="ECO:0000256" key="1">
    <source>
        <dbReference type="SAM" id="MobiDB-lite"/>
    </source>
</evidence>
<sequence>MKLSDLWPRAGAGKSATPVLSVTVTKRAGAEKPTTTETQESRASAPTSMPKNEQLPTTAPRGPLALPATLAECEELEETLARDAIRLECQIGQAKGRAVTEGKYANPDWYHRAKAALKHINRDRQRLVQHMRALRVEERRNCPAWQARDKAILRELNARVSKELYDECVRVVDEHLEVIR</sequence>
<dbReference type="AlphaFoldDB" id="A0A7W2LZT5"/>
<protein>
    <submittedName>
        <fullName evidence="2">Uncharacterized protein</fullName>
    </submittedName>
</protein>
<name>A0A7W2LZT5_9PSED</name>
<evidence type="ECO:0000313" key="2">
    <source>
        <dbReference type="EMBL" id="MBA6150094.1"/>
    </source>
</evidence>
<reference evidence="2 3" key="1">
    <citation type="submission" date="2020-07" db="EMBL/GenBank/DDBJ databases">
        <title>Diversity of carbapenemase encoding genes among Pseudomonas putida group clinical isolates in a tertiary Brazilian hospital.</title>
        <authorList>
            <person name="Alberto-Lei F."/>
            <person name="Nodari C.S."/>
            <person name="Streling A.P."/>
            <person name="Paulino J.T."/>
            <person name="Bessa-Neto F.O."/>
            <person name="Cayo R."/>
            <person name="Gales A.C."/>
        </authorList>
    </citation>
    <scope>NUCLEOTIDE SEQUENCE [LARGE SCALE GENOMIC DNA]</scope>
    <source>
        <strain evidence="2 3">11213</strain>
    </source>
</reference>